<dbReference type="InterPro" id="IPR007488">
    <property type="entry name" value="DUF535"/>
</dbReference>
<keyword evidence="2" id="KW-1185">Reference proteome</keyword>
<proteinExistence type="predicted"/>
<dbReference type="Proteomes" id="UP001500171">
    <property type="component" value="Unassembled WGS sequence"/>
</dbReference>
<dbReference type="PANTHER" id="PTHR38785:SF1">
    <property type="entry name" value="HOMOLOG OF VIRK"/>
    <property type="match status" value="1"/>
</dbReference>
<comment type="caution">
    <text evidence="1">The sequence shown here is derived from an EMBL/GenBank/DDBJ whole genome shotgun (WGS) entry which is preliminary data.</text>
</comment>
<sequence>MNTIRNITAPKNKMVLFKWLYSGKLILNPLWQNWRYRCKFVLRSIFLNPRTFQWLEHLANYRLLGDYLARQTNLPCKLQRPYLSSCMSNKACFQALVYHYDFLAAHNDQLTHAFYADAPYLLAELTAKNEDMIRVVIQAEDKYSREGEISLCVYDQQGVDLATLTFSIIAYQGKSTLFIAGLQGSNNKDARSAIQQATKACYGVFPKRLVVESALILANLLKLEQIVAVSNKTHIYNNWRYKRRFKQLHSDYDDFWQTIDGQVNAQGLYCLPNSIARKPIEDIASKKRSEYRNRYALLDNLRETMASRLSTLL</sequence>
<evidence type="ECO:0000313" key="2">
    <source>
        <dbReference type="Proteomes" id="UP001500171"/>
    </source>
</evidence>
<gene>
    <name evidence="1" type="ORF">GCM10023211_04910</name>
</gene>
<dbReference type="Pfam" id="PF04393">
    <property type="entry name" value="DUF535"/>
    <property type="match status" value="1"/>
</dbReference>
<dbReference type="PANTHER" id="PTHR38785">
    <property type="entry name" value="HOMOLOG OF VIRK"/>
    <property type="match status" value="1"/>
</dbReference>
<dbReference type="EMBL" id="BAABHY010000001">
    <property type="protein sequence ID" value="GAA5105796.1"/>
    <property type="molecule type" value="Genomic_DNA"/>
</dbReference>
<evidence type="ECO:0000313" key="1">
    <source>
        <dbReference type="EMBL" id="GAA5105796.1"/>
    </source>
</evidence>
<dbReference type="RefSeq" id="WP_345488450.1">
    <property type="nucleotide sequence ID" value="NZ_BAABHY010000001.1"/>
</dbReference>
<protein>
    <submittedName>
        <fullName evidence="1">VirK/YbjX family protein</fullName>
    </submittedName>
</protein>
<name>A0ABP9N3D9_9GAMM</name>
<reference evidence="2" key="1">
    <citation type="journal article" date="2019" name="Int. J. Syst. Evol. Microbiol.">
        <title>The Global Catalogue of Microorganisms (GCM) 10K type strain sequencing project: providing services to taxonomists for standard genome sequencing and annotation.</title>
        <authorList>
            <consortium name="The Broad Institute Genomics Platform"/>
            <consortium name="The Broad Institute Genome Sequencing Center for Infectious Disease"/>
            <person name="Wu L."/>
            <person name="Ma J."/>
        </authorList>
    </citation>
    <scope>NUCLEOTIDE SEQUENCE [LARGE SCALE GENOMIC DNA]</scope>
    <source>
        <strain evidence="2">JCM 18050</strain>
    </source>
</reference>
<organism evidence="1 2">
    <name type="scientific">Orbus sasakiae</name>
    <dbReference type="NCBI Taxonomy" id="1078475"/>
    <lineage>
        <taxon>Bacteria</taxon>
        <taxon>Pseudomonadati</taxon>
        <taxon>Pseudomonadota</taxon>
        <taxon>Gammaproteobacteria</taxon>
        <taxon>Orbales</taxon>
        <taxon>Orbaceae</taxon>
        <taxon>Orbus</taxon>
    </lineage>
</organism>
<accession>A0ABP9N3D9</accession>